<proteinExistence type="predicted"/>
<keyword evidence="1" id="KW-1133">Transmembrane helix</keyword>
<name>A0A0L6V2S7_9BASI</name>
<comment type="caution">
    <text evidence="2">The sequence shown here is derived from an EMBL/GenBank/DDBJ whole genome shotgun (WGS) entry which is preliminary data.</text>
</comment>
<organism evidence="2 3">
    <name type="scientific">Puccinia sorghi</name>
    <dbReference type="NCBI Taxonomy" id="27349"/>
    <lineage>
        <taxon>Eukaryota</taxon>
        <taxon>Fungi</taxon>
        <taxon>Dikarya</taxon>
        <taxon>Basidiomycota</taxon>
        <taxon>Pucciniomycotina</taxon>
        <taxon>Pucciniomycetes</taxon>
        <taxon>Pucciniales</taxon>
        <taxon>Pucciniaceae</taxon>
        <taxon>Puccinia</taxon>
    </lineage>
</organism>
<evidence type="ECO:0000313" key="3">
    <source>
        <dbReference type="Proteomes" id="UP000037035"/>
    </source>
</evidence>
<feature type="transmembrane region" description="Helical" evidence="1">
    <location>
        <begin position="112"/>
        <end position="130"/>
    </location>
</feature>
<reference evidence="2 3" key="1">
    <citation type="submission" date="2015-08" db="EMBL/GenBank/DDBJ databases">
        <title>Next Generation Sequencing and Analysis of the Genome of Puccinia sorghi L Schw, the Causal Agent of Maize Common Rust.</title>
        <authorList>
            <person name="Rochi L."/>
            <person name="Burguener G."/>
            <person name="Darino M."/>
            <person name="Turjanski A."/>
            <person name="Kreff E."/>
            <person name="Dieguez M.J."/>
            <person name="Sacco F."/>
        </authorList>
    </citation>
    <scope>NUCLEOTIDE SEQUENCE [LARGE SCALE GENOMIC DNA]</scope>
    <source>
        <strain evidence="2 3">RO10H11247</strain>
    </source>
</reference>
<sequence length="353" mass="41748">MWFTHRKHPEYMMMSEATALRGWLEYPCDFLITAKHNKYIKCIKTHTMNQQKTILISTRACSDEILSWNKDTCGCYQDIDSTSLPVSKFPFFINFWNKHDSIGLAPACKFSFLFHSLFYSILFLLFIFFQPKLDQLVLHNLLEAIVLDCFFPTKIKSMKKPIKLMKSLMNYKKKLMNIQKQSKKYTRNYSFRNQPQRLSRIQKRINQQRIDPRWKNLLEYPIDRSSAFLMMHAPSSLQPQLTNKGLNQNLPPNSSQVSCYCWRKIQQQKSQEDVQEHLSQNNLENSESYYQVKKSCIPPAETKLHVQVTNFSQKLIFIDLLRSLTGVGISTLPLSFFITIIFFFLFFYFFFGS</sequence>
<keyword evidence="1" id="KW-0472">Membrane</keyword>
<accession>A0A0L6V2S7</accession>
<dbReference type="AlphaFoldDB" id="A0A0L6V2S7"/>
<evidence type="ECO:0000313" key="2">
    <source>
        <dbReference type="EMBL" id="KNZ54450.1"/>
    </source>
</evidence>
<dbReference type="EMBL" id="LAVV01007883">
    <property type="protein sequence ID" value="KNZ54450.1"/>
    <property type="molecule type" value="Genomic_DNA"/>
</dbReference>
<feature type="transmembrane region" description="Helical" evidence="1">
    <location>
        <begin position="324"/>
        <end position="351"/>
    </location>
</feature>
<gene>
    <name evidence="2" type="ORF">VP01_2943g1</name>
</gene>
<protein>
    <submittedName>
        <fullName evidence="2">Uncharacterized protein</fullName>
    </submittedName>
</protein>
<evidence type="ECO:0000256" key="1">
    <source>
        <dbReference type="SAM" id="Phobius"/>
    </source>
</evidence>
<dbReference type="Proteomes" id="UP000037035">
    <property type="component" value="Unassembled WGS sequence"/>
</dbReference>
<keyword evidence="3" id="KW-1185">Reference proteome</keyword>
<dbReference type="VEuPathDB" id="FungiDB:VP01_2943g1"/>
<keyword evidence="1" id="KW-0812">Transmembrane</keyword>